<feature type="compositionally biased region" description="Basic and acidic residues" evidence="1">
    <location>
        <begin position="192"/>
        <end position="206"/>
    </location>
</feature>
<dbReference type="AlphaFoldDB" id="A0AAD5ILC5"/>
<name>A0AAD5ILC5_ACENE</name>
<feature type="region of interest" description="Disordered" evidence="1">
    <location>
        <begin position="48"/>
        <end position="76"/>
    </location>
</feature>
<feature type="region of interest" description="Disordered" evidence="1">
    <location>
        <begin position="192"/>
        <end position="230"/>
    </location>
</feature>
<dbReference type="EMBL" id="JAJSOW010000104">
    <property type="protein sequence ID" value="KAI9169360.1"/>
    <property type="molecule type" value="Genomic_DNA"/>
</dbReference>
<evidence type="ECO:0000256" key="1">
    <source>
        <dbReference type="SAM" id="MobiDB-lite"/>
    </source>
</evidence>
<evidence type="ECO:0000313" key="3">
    <source>
        <dbReference type="Proteomes" id="UP001064489"/>
    </source>
</evidence>
<feature type="compositionally biased region" description="Polar residues" evidence="1">
    <location>
        <begin position="207"/>
        <end position="230"/>
    </location>
</feature>
<evidence type="ECO:0000313" key="2">
    <source>
        <dbReference type="EMBL" id="KAI9169360.1"/>
    </source>
</evidence>
<reference evidence="2" key="1">
    <citation type="journal article" date="2022" name="Plant J.">
        <title>Strategies of tolerance reflected in two North American maple genomes.</title>
        <authorList>
            <person name="McEvoy S.L."/>
            <person name="Sezen U.U."/>
            <person name="Trouern-Trend A."/>
            <person name="McMahon S.M."/>
            <person name="Schaberg P.G."/>
            <person name="Yang J."/>
            <person name="Wegrzyn J.L."/>
            <person name="Swenson N.G."/>
        </authorList>
    </citation>
    <scope>NUCLEOTIDE SEQUENCE</scope>
    <source>
        <strain evidence="2">91603</strain>
    </source>
</reference>
<sequence length="230" mass="25998">MEADQPILDVSEDGIGFQNIQDSFKKSNNEKGKKKWVSIPRQSILRKGSGKLIIHENQDQLGKDRKSDNTSSSDEEGVISKFIKSASLDIPLKEYVEKVDSRGGLSTREEDHELQNILFSRSQSLDGIIKDYLDKLEHAFIRAKLRKFNSSQMNTFQPLEKVANQHLVSPTKESNFESSVSIVKETKALSESLISKEDQDMERDSFDSISATRENGEADNNTTMKLQRKG</sequence>
<accession>A0AAD5ILC5</accession>
<protein>
    <submittedName>
        <fullName evidence="2">Uncharacterized protein</fullName>
    </submittedName>
</protein>
<keyword evidence="3" id="KW-1185">Reference proteome</keyword>
<dbReference type="Proteomes" id="UP001064489">
    <property type="component" value="Chromosome 7"/>
</dbReference>
<organism evidence="2 3">
    <name type="scientific">Acer negundo</name>
    <name type="common">Box elder</name>
    <dbReference type="NCBI Taxonomy" id="4023"/>
    <lineage>
        <taxon>Eukaryota</taxon>
        <taxon>Viridiplantae</taxon>
        <taxon>Streptophyta</taxon>
        <taxon>Embryophyta</taxon>
        <taxon>Tracheophyta</taxon>
        <taxon>Spermatophyta</taxon>
        <taxon>Magnoliopsida</taxon>
        <taxon>eudicotyledons</taxon>
        <taxon>Gunneridae</taxon>
        <taxon>Pentapetalae</taxon>
        <taxon>rosids</taxon>
        <taxon>malvids</taxon>
        <taxon>Sapindales</taxon>
        <taxon>Sapindaceae</taxon>
        <taxon>Hippocastanoideae</taxon>
        <taxon>Acereae</taxon>
        <taxon>Acer</taxon>
    </lineage>
</organism>
<reference evidence="2" key="2">
    <citation type="submission" date="2023-02" db="EMBL/GenBank/DDBJ databases">
        <authorList>
            <person name="Swenson N.G."/>
            <person name="Wegrzyn J.L."/>
            <person name="Mcevoy S.L."/>
        </authorList>
    </citation>
    <scope>NUCLEOTIDE SEQUENCE</scope>
    <source>
        <strain evidence="2">91603</strain>
        <tissue evidence="2">Leaf</tissue>
    </source>
</reference>
<feature type="compositionally biased region" description="Basic and acidic residues" evidence="1">
    <location>
        <begin position="53"/>
        <end position="68"/>
    </location>
</feature>
<comment type="caution">
    <text evidence="2">The sequence shown here is derived from an EMBL/GenBank/DDBJ whole genome shotgun (WGS) entry which is preliminary data.</text>
</comment>
<proteinExistence type="predicted"/>
<gene>
    <name evidence="2" type="ORF">LWI28_011196</name>
</gene>